<dbReference type="Pfam" id="PF01336">
    <property type="entry name" value="tRNA_anti-codon"/>
    <property type="match status" value="1"/>
</dbReference>
<evidence type="ECO:0000256" key="5">
    <source>
        <dbReference type="ARBA" id="ARBA00030563"/>
    </source>
</evidence>
<keyword evidence="3" id="KW-0067">ATP-binding</keyword>
<dbReference type="GO" id="GO:0070154">
    <property type="term" value="P:mitochondrial lysyl-tRNA aminoacylation"/>
    <property type="evidence" value="ECO:0007669"/>
    <property type="project" value="EnsemblFungi"/>
</dbReference>
<accession>A5E5W3</accession>
<feature type="domain" description="Aminoacyl-transfer RNA synthetases class-II family profile" evidence="6">
    <location>
        <begin position="221"/>
        <end position="537"/>
    </location>
</feature>
<dbReference type="PANTHER" id="PTHR42918">
    <property type="entry name" value="LYSYL-TRNA SYNTHETASE"/>
    <property type="match status" value="1"/>
</dbReference>
<dbReference type="Pfam" id="PF00152">
    <property type="entry name" value="tRNA-synt_2"/>
    <property type="match status" value="1"/>
</dbReference>
<evidence type="ECO:0000313" key="7">
    <source>
        <dbReference type="EMBL" id="EDK46821.1"/>
    </source>
</evidence>
<evidence type="ECO:0000256" key="2">
    <source>
        <dbReference type="ARBA" id="ARBA00022741"/>
    </source>
</evidence>
<dbReference type="eggNOG" id="KOG1885">
    <property type="taxonomic scope" value="Eukaryota"/>
</dbReference>
<keyword evidence="2" id="KW-0547">Nucleotide-binding</keyword>
<name>A5E5W3_LODEL</name>
<dbReference type="KEGG" id="lel:PVL30_005139"/>
<dbReference type="InterPro" id="IPR006195">
    <property type="entry name" value="aa-tRNA-synth_II"/>
</dbReference>
<dbReference type="PRINTS" id="PR00982">
    <property type="entry name" value="TRNASYNTHLYS"/>
</dbReference>
<dbReference type="GO" id="GO:0008033">
    <property type="term" value="P:tRNA processing"/>
    <property type="evidence" value="ECO:0007669"/>
    <property type="project" value="EnsemblFungi"/>
</dbReference>
<evidence type="ECO:0000313" key="8">
    <source>
        <dbReference type="Proteomes" id="UP000001996"/>
    </source>
</evidence>
<dbReference type="PROSITE" id="PS50862">
    <property type="entry name" value="AA_TRNA_LIGASE_II"/>
    <property type="match status" value="1"/>
</dbReference>
<dbReference type="SUPFAM" id="SSF50249">
    <property type="entry name" value="Nucleic acid-binding proteins"/>
    <property type="match status" value="1"/>
</dbReference>
<reference evidence="7 8" key="1">
    <citation type="journal article" date="2009" name="Nature">
        <title>Evolution of pathogenicity and sexual reproduction in eight Candida genomes.</title>
        <authorList>
            <person name="Butler G."/>
            <person name="Rasmussen M.D."/>
            <person name="Lin M.F."/>
            <person name="Santos M.A."/>
            <person name="Sakthikumar S."/>
            <person name="Munro C.A."/>
            <person name="Rheinbay E."/>
            <person name="Grabherr M."/>
            <person name="Forche A."/>
            <person name="Reedy J.L."/>
            <person name="Agrafioti I."/>
            <person name="Arnaud M.B."/>
            <person name="Bates S."/>
            <person name="Brown A.J."/>
            <person name="Brunke S."/>
            <person name="Costanzo M.C."/>
            <person name="Fitzpatrick D.A."/>
            <person name="de Groot P.W."/>
            <person name="Harris D."/>
            <person name="Hoyer L.L."/>
            <person name="Hube B."/>
            <person name="Klis F.M."/>
            <person name="Kodira C."/>
            <person name="Lennard N."/>
            <person name="Logue M.E."/>
            <person name="Martin R."/>
            <person name="Neiman A.M."/>
            <person name="Nikolaou E."/>
            <person name="Quail M.A."/>
            <person name="Quinn J."/>
            <person name="Santos M.C."/>
            <person name="Schmitzberger F.F."/>
            <person name="Sherlock G."/>
            <person name="Shah P."/>
            <person name="Silverstein K.A."/>
            <person name="Skrzypek M.S."/>
            <person name="Soll D."/>
            <person name="Staggs R."/>
            <person name="Stansfield I."/>
            <person name="Stumpf M.P."/>
            <person name="Sudbery P.E."/>
            <person name="Srikantha T."/>
            <person name="Zeng Q."/>
            <person name="Berman J."/>
            <person name="Berriman M."/>
            <person name="Heitman J."/>
            <person name="Gow N.A."/>
            <person name="Lorenz M.C."/>
            <person name="Birren B.W."/>
            <person name="Kellis M."/>
            <person name="Cuomo C.A."/>
        </authorList>
    </citation>
    <scope>NUCLEOTIDE SEQUENCE [LARGE SCALE GENOMIC DNA]</scope>
    <source>
        <strain evidence="8">ATCC 11503 / BCRC 21390 / CBS 2605 / JCM 1781 / NBRC 1676 / NRRL YB-4239</strain>
    </source>
</reference>
<evidence type="ECO:0000256" key="4">
    <source>
        <dbReference type="ARBA" id="ARBA00023146"/>
    </source>
</evidence>
<dbReference type="Gene3D" id="2.40.50.140">
    <property type="entry name" value="Nucleic acid-binding proteins"/>
    <property type="match status" value="1"/>
</dbReference>
<evidence type="ECO:0000259" key="6">
    <source>
        <dbReference type="PROSITE" id="PS50862"/>
    </source>
</evidence>
<keyword evidence="8" id="KW-1185">Reference proteome</keyword>
<dbReference type="VEuPathDB" id="FungiDB:LELG_05002"/>
<dbReference type="OMA" id="MQERHVD"/>
<dbReference type="GO" id="GO:0000049">
    <property type="term" value="F:tRNA binding"/>
    <property type="evidence" value="ECO:0007669"/>
    <property type="project" value="TreeGrafter"/>
</dbReference>
<dbReference type="GO" id="GO:0005524">
    <property type="term" value="F:ATP binding"/>
    <property type="evidence" value="ECO:0007669"/>
    <property type="project" value="UniProtKB-KW"/>
</dbReference>
<dbReference type="GO" id="GO:0004824">
    <property type="term" value="F:lysine-tRNA ligase activity"/>
    <property type="evidence" value="ECO:0007669"/>
    <property type="project" value="EnsemblFungi"/>
</dbReference>
<evidence type="ECO:0000256" key="3">
    <source>
        <dbReference type="ARBA" id="ARBA00022840"/>
    </source>
</evidence>
<dbReference type="GeneID" id="5230830"/>
<dbReference type="InterPro" id="IPR044136">
    <property type="entry name" value="Lys-tRNA-ligase_II_N"/>
</dbReference>
<organism evidence="7 8">
    <name type="scientific">Lodderomyces elongisporus (strain ATCC 11503 / CBS 2605 / JCM 1781 / NBRC 1676 / NRRL YB-4239)</name>
    <name type="common">Yeast</name>
    <name type="synonym">Saccharomyces elongisporus</name>
    <dbReference type="NCBI Taxonomy" id="379508"/>
    <lineage>
        <taxon>Eukaryota</taxon>
        <taxon>Fungi</taxon>
        <taxon>Dikarya</taxon>
        <taxon>Ascomycota</taxon>
        <taxon>Saccharomycotina</taxon>
        <taxon>Pichiomycetes</taxon>
        <taxon>Debaryomycetaceae</taxon>
        <taxon>Candida/Lodderomyces clade</taxon>
        <taxon>Lodderomyces</taxon>
    </lineage>
</organism>
<dbReference type="Proteomes" id="UP000001996">
    <property type="component" value="Unassembled WGS sequence"/>
</dbReference>
<protein>
    <recommendedName>
        <fullName evidence="5">Lysyl-tRNA synthetase</fullName>
    </recommendedName>
</protein>
<dbReference type="InParanoid" id="A5E5W3"/>
<proteinExistence type="predicted"/>
<dbReference type="STRING" id="379508.A5E5W3"/>
<sequence length="547" mass="62562">MLRCLNPSLRSSFRRLYCNNVGIKLLSTASVARQMTKENLTAERRKAIIQSEPYFESSCYPSIADARQQYPDATLLRISDFRNRFETTDFSNYEYNRTSECYNIEGRISGIRKFGKAMFFFDLVQDNCKLQVLISNSLVVLEKSEFDRVHSWFKEGDYVSCHGFASRTKTGELTLKVNTPVRMLSPCLIQLPDKLIDKGIINQNRVMNYLVNPKSANPIIVKSQVIQAIRQFFINKGFLEMQTPILSSLGTGANAQPFLTKFKDDHVQLRVAPELWLKKMVIAGFEKIFEIGNNFRNEGIDQSHNPEFTSCEFYQSFTSLEELMNITEELLKQIFHKFKVPLGGTEQTKVSLKSIKFPKYDFLPTLEEITGKKINDLSLDSLLTLYKELGITVPSNPNPISLVNNLSETYLESLSVTKHYNVPVIIYNQPEILSPLAKSKTDGHNGIPVSLRFELFINGKEYVNAYEEENNPKIQLAKFQQQKANKQKYGDNEMLIPDWEYVKTMEMGLPPTGGWGIGIDRLAMYVSGAERIDEVLPFGNLRDVLKQ</sequence>
<dbReference type="InterPro" id="IPR004364">
    <property type="entry name" value="Aa-tRNA-synt_II"/>
</dbReference>
<dbReference type="FunCoup" id="A5E5W3">
    <property type="interactions" value="93"/>
</dbReference>
<dbReference type="GO" id="GO:0005739">
    <property type="term" value="C:mitochondrion"/>
    <property type="evidence" value="ECO:0007669"/>
    <property type="project" value="EnsemblFungi"/>
</dbReference>
<evidence type="ECO:0000256" key="1">
    <source>
        <dbReference type="ARBA" id="ARBA00022598"/>
    </source>
</evidence>
<dbReference type="InterPro" id="IPR004365">
    <property type="entry name" value="NA-bd_OB_tRNA"/>
</dbReference>
<keyword evidence="1" id="KW-0436">Ligase</keyword>
<dbReference type="InterPro" id="IPR045864">
    <property type="entry name" value="aa-tRNA-synth_II/BPL/LPL"/>
</dbReference>
<dbReference type="HOGENOM" id="CLU_008255_6_0_1"/>
<dbReference type="Gene3D" id="3.30.930.10">
    <property type="entry name" value="Bira Bifunctional Protein, Domain 2"/>
    <property type="match status" value="1"/>
</dbReference>
<dbReference type="OrthoDB" id="21243at2759"/>
<dbReference type="SUPFAM" id="SSF55681">
    <property type="entry name" value="Class II aaRS and biotin synthetases"/>
    <property type="match status" value="1"/>
</dbReference>
<dbReference type="InterPro" id="IPR012340">
    <property type="entry name" value="NA-bd_OB-fold"/>
</dbReference>
<gene>
    <name evidence="7" type="ORF">LELG_05002</name>
</gene>
<dbReference type="InterPro" id="IPR018149">
    <property type="entry name" value="Lys-tRNA-synth_II_C"/>
</dbReference>
<dbReference type="CDD" id="cd04322">
    <property type="entry name" value="LysRS_N"/>
    <property type="match status" value="1"/>
</dbReference>
<dbReference type="AlphaFoldDB" id="A5E5W3"/>
<dbReference type="PANTHER" id="PTHR42918:SF5">
    <property type="entry name" value="LYSINE--TRNA LIGASE, MITOCHONDRIAL"/>
    <property type="match status" value="1"/>
</dbReference>
<dbReference type="EMBL" id="CH981531">
    <property type="protein sequence ID" value="EDK46821.1"/>
    <property type="molecule type" value="Genomic_DNA"/>
</dbReference>
<keyword evidence="4" id="KW-0030">Aminoacyl-tRNA synthetase</keyword>